<proteinExistence type="predicted"/>
<dbReference type="EMBL" id="MT142395">
    <property type="protein sequence ID" value="QJA79784.1"/>
    <property type="molecule type" value="Genomic_DNA"/>
</dbReference>
<organism evidence="1">
    <name type="scientific">viral metagenome</name>
    <dbReference type="NCBI Taxonomy" id="1070528"/>
    <lineage>
        <taxon>unclassified sequences</taxon>
        <taxon>metagenomes</taxon>
        <taxon>organismal metagenomes</taxon>
    </lineage>
</organism>
<protein>
    <submittedName>
        <fullName evidence="1">Uncharacterized protein</fullName>
    </submittedName>
</protein>
<evidence type="ECO:0000313" key="1">
    <source>
        <dbReference type="EMBL" id="QJA79784.1"/>
    </source>
</evidence>
<reference evidence="1" key="1">
    <citation type="submission" date="2020-03" db="EMBL/GenBank/DDBJ databases">
        <title>The deep terrestrial virosphere.</title>
        <authorList>
            <person name="Holmfeldt K."/>
            <person name="Nilsson E."/>
            <person name="Simone D."/>
            <person name="Lopez-Fernandez M."/>
            <person name="Wu X."/>
            <person name="de Brujin I."/>
            <person name="Lundin D."/>
            <person name="Andersson A."/>
            <person name="Bertilsson S."/>
            <person name="Dopson M."/>
        </authorList>
    </citation>
    <scope>NUCLEOTIDE SEQUENCE</scope>
    <source>
        <strain evidence="1">MM415A00828</strain>
    </source>
</reference>
<dbReference type="AlphaFoldDB" id="A0A6M3KDR8"/>
<gene>
    <name evidence="1" type="ORF">MM415A00828_0006</name>
</gene>
<name>A0A6M3KDR8_9ZZZZ</name>
<accession>A0A6M3KDR8</accession>
<sequence length="58" mass="6666">MEEEGKEYNWYTGKWEEESGTSTTTKPTCQKCGGSSDMDWKYCPYCGGLWEPTNGREI</sequence>